<protein>
    <submittedName>
        <fullName evidence="2">Uncharacterized protein</fullName>
    </submittedName>
</protein>
<sequence>KAVINLKNILSIAVATVVLTSAVFAAKPENPGSNGKAYGHLSKEDRMAAIIAAKNAKVRPVTKAYMYPSDTSSASDARYDYDEDAWGMLLVKHKKDVVKFHGHNLAANKEYTLKYDGTEIGKATSNDKGNLKISGSFTVSWEDYDVKEFTLSAGGETELQSRLIRLRSAENED</sequence>
<gene>
    <name evidence="2" type="ORF">UU55_C0003G0001</name>
</gene>
<feature type="chain" id="PRO_5005437618" evidence="1">
    <location>
        <begin position="26"/>
        <end position="173"/>
    </location>
</feature>
<name>A0A0G0VUC4_UNCKA</name>
<evidence type="ECO:0000313" key="2">
    <source>
        <dbReference type="EMBL" id="KKS03287.1"/>
    </source>
</evidence>
<evidence type="ECO:0000313" key="3">
    <source>
        <dbReference type="Proteomes" id="UP000033947"/>
    </source>
</evidence>
<proteinExistence type="predicted"/>
<dbReference type="EMBL" id="LCBB01000003">
    <property type="protein sequence ID" value="KKS03287.1"/>
    <property type="molecule type" value="Genomic_DNA"/>
</dbReference>
<organism evidence="2 3">
    <name type="scientific">candidate division WWE3 bacterium GW2011_GWC2_41_23</name>
    <dbReference type="NCBI Taxonomy" id="1619123"/>
    <lineage>
        <taxon>Bacteria</taxon>
        <taxon>Katanobacteria</taxon>
    </lineage>
</organism>
<accession>A0A0G0VUC4</accession>
<keyword evidence="1" id="KW-0732">Signal</keyword>
<dbReference type="Proteomes" id="UP000033947">
    <property type="component" value="Unassembled WGS sequence"/>
</dbReference>
<dbReference type="AlphaFoldDB" id="A0A0G0VUC4"/>
<reference evidence="2 3" key="1">
    <citation type="journal article" date="2015" name="Nature">
        <title>rRNA introns, odd ribosomes, and small enigmatic genomes across a large radiation of phyla.</title>
        <authorList>
            <person name="Brown C.T."/>
            <person name="Hug L.A."/>
            <person name="Thomas B.C."/>
            <person name="Sharon I."/>
            <person name="Castelle C.J."/>
            <person name="Singh A."/>
            <person name="Wilkins M.J."/>
            <person name="Williams K.H."/>
            <person name="Banfield J.F."/>
        </authorList>
    </citation>
    <scope>NUCLEOTIDE SEQUENCE [LARGE SCALE GENOMIC DNA]</scope>
</reference>
<evidence type="ECO:0000256" key="1">
    <source>
        <dbReference type="SAM" id="SignalP"/>
    </source>
</evidence>
<feature type="signal peptide" evidence="1">
    <location>
        <begin position="1"/>
        <end position="25"/>
    </location>
</feature>
<feature type="non-terminal residue" evidence="2">
    <location>
        <position position="1"/>
    </location>
</feature>
<comment type="caution">
    <text evidence="2">The sequence shown here is derived from an EMBL/GenBank/DDBJ whole genome shotgun (WGS) entry which is preliminary data.</text>
</comment>